<evidence type="ECO:0000313" key="2">
    <source>
        <dbReference type="EMBL" id="KAK3252992.1"/>
    </source>
</evidence>
<gene>
    <name evidence="2" type="ORF">CYMTET_37733</name>
</gene>
<feature type="region of interest" description="Disordered" evidence="1">
    <location>
        <begin position="228"/>
        <end position="261"/>
    </location>
</feature>
<proteinExistence type="predicted"/>
<feature type="compositionally biased region" description="Basic and acidic residues" evidence="1">
    <location>
        <begin position="182"/>
        <end position="193"/>
    </location>
</feature>
<name>A0AAE0CDA4_9CHLO</name>
<keyword evidence="3" id="KW-1185">Reference proteome</keyword>
<sequence length="530" mass="60296">MDDLSLSRTVSLFNRISHALFGNKRYSSILRKLAVLHIRLNMNSSFRRGLLNYAKDLKLKGRGDDDMVDRYLRHLERSQLDGQDMMLKTLVDCLALKIYLVHDRIQKPIVYTFEMYESISPARRLFLTLFGKHFNTLRVAEETPVAPDMATICPTQAAQITHIVDESARLDSTLVTTASVHAPDRPGASRDTVKQPPFAERSTDAVVEDEPYLEPPATPIYVSIHEQSYSTDPDAEDVQRPELPATPRTAPDFQHLESHSADPNAKVVKLLKPRATPRYISAIQPDAAHSTPLLELPATASILGQPNAGNLRRREAKLACCGGKQNLKQVKMNTCRAKRRREIPFMRFLFAHREVDAEFSNHLNTKFLHGWGGAAWNQDERAPKRIRNTEPGQGFTWIETHYSNQRASPGYLIEHLFTHLPYTWGTLSPQVEDKLGPQGEPLGLWDALQKLITSNIQQTKKEKPSDHEYEDYKEFIRKAVLGVPVILPMMVQNARKVELTSQQSFLVELQELFEKMKRKTKPNEASFSEN</sequence>
<dbReference type="EMBL" id="LGRX02025063">
    <property type="protein sequence ID" value="KAK3252992.1"/>
    <property type="molecule type" value="Genomic_DNA"/>
</dbReference>
<reference evidence="2 3" key="1">
    <citation type="journal article" date="2015" name="Genome Biol. Evol.">
        <title>Comparative Genomics of a Bacterivorous Green Alga Reveals Evolutionary Causalities and Consequences of Phago-Mixotrophic Mode of Nutrition.</title>
        <authorList>
            <person name="Burns J.A."/>
            <person name="Paasch A."/>
            <person name="Narechania A."/>
            <person name="Kim E."/>
        </authorList>
    </citation>
    <scope>NUCLEOTIDE SEQUENCE [LARGE SCALE GENOMIC DNA]</scope>
    <source>
        <strain evidence="2 3">PLY_AMNH</strain>
    </source>
</reference>
<feature type="region of interest" description="Disordered" evidence="1">
    <location>
        <begin position="179"/>
        <end position="205"/>
    </location>
</feature>
<organism evidence="2 3">
    <name type="scientific">Cymbomonas tetramitiformis</name>
    <dbReference type="NCBI Taxonomy" id="36881"/>
    <lineage>
        <taxon>Eukaryota</taxon>
        <taxon>Viridiplantae</taxon>
        <taxon>Chlorophyta</taxon>
        <taxon>Pyramimonadophyceae</taxon>
        <taxon>Pyramimonadales</taxon>
        <taxon>Pyramimonadaceae</taxon>
        <taxon>Cymbomonas</taxon>
    </lineage>
</organism>
<protein>
    <submittedName>
        <fullName evidence="2">Uncharacterized protein</fullName>
    </submittedName>
</protein>
<comment type="caution">
    <text evidence="2">The sequence shown here is derived from an EMBL/GenBank/DDBJ whole genome shotgun (WGS) entry which is preliminary data.</text>
</comment>
<evidence type="ECO:0000256" key="1">
    <source>
        <dbReference type="SAM" id="MobiDB-lite"/>
    </source>
</evidence>
<accession>A0AAE0CDA4</accession>
<dbReference type="Proteomes" id="UP001190700">
    <property type="component" value="Unassembled WGS sequence"/>
</dbReference>
<dbReference type="AlphaFoldDB" id="A0AAE0CDA4"/>
<evidence type="ECO:0000313" key="3">
    <source>
        <dbReference type="Proteomes" id="UP001190700"/>
    </source>
</evidence>